<reference evidence="2" key="1">
    <citation type="journal article" date="2019" name="bioRxiv">
        <title>The Genome of the Zebra Mussel, Dreissena polymorpha: A Resource for Invasive Species Research.</title>
        <authorList>
            <person name="McCartney M.A."/>
            <person name="Auch B."/>
            <person name="Kono T."/>
            <person name="Mallez S."/>
            <person name="Zhang Y."/>
            <person name="Obille A."/>
            <person name="Becker A."/>
            <person name="Abrahante J.E."/>
            <person name="Garbe J."/>
            <person name="Badalamenti J.P."/>
            <person name="Herman A."/>
            <person name="Mangelson H."/>
            <person name="Liachko I."/>
            <person name="Sullivan S."/>
            <person name="Sone E.D."/>
            <person name="Koren S."/>
            <person name="Silverstein K.A.T."/>
            <person name="Beckman K.B."/>
            <person name="Gohl D.M."/>
        </authorList>
    </citation>
    <scope>NUCLEOTIDE SEQUENCE</scope>
    <source>
        <strain evidence="2">Duluth1</strain>
        <tissue evidence="2">Whole animal</tissue>
    </source>
</reference>
<evidence type="ECO:0000256" key="1">
    <source>
        <dbReference type="SAM" id="MobiDB-lite"/>
    </source>
</evidence>
<organism evidence="2 3">
    <name type="scientific">Dreissena polymorpha</name>
    <name type="common">Zebra mussel</name>
    <name type="synonym">Mytilus polymorpha</name>
    <dbReference type="NCBI Taxonomy" id="45954"/>
    <lineage>
        <taxon>Eukaryota</taxon>
        <taxon>Metazoa</taxon>
        <taxon>Spiralia</taxon>
        <taxon>Lophotrochozoa</taxon>
        <taxon>Mollusca</taxon>
        <taxon>Bivalvia</taxon>
        <taxon>Autobranchia</taxon>
        <taxon>Heteroconchia</taxon>
        <taxon>Euheterodonta</taxon>
        <taxon>Imparidentia</taxon>
        <taxon>Neoheterodontei</taxon>
        <taxon>Myida</taxon>
        <taxon>Dreissenoidea</taxon>
        <taxon>Dreissenidae</taxon>
        <taxon>Dreissena</taxon>
    </lineage>
</organism>
<feature type="compositionally biased region" description="Basic residues" evidence="1">
    <location>
        <begin position="53"/>
        <end position="64"/>
    </location>
</feature>
<sequence length="75" mass="9099">MNISHLPDYIQITRRYRIKHIRTSVHLLSAGNGGERIAFNNNKDDTDYDDDRRRRRTTTTRRRRREEDDDDHSDN</sequence>
<comment type="caution">
    <text evidence="2">The sequence shown here is derived from an EMBL/GenBank/DDBJ whole genome shotgun (WGS) entry which is preliminary data.</text>
</comment>
<reference evidence="2" key="2">
    <citation type="submission" date="2020-11" db="EMBL/GenBank/DDBJ databases">
        <authorList>
            <person name="McCartney M.A."/>
            <person name="Auch B."/>
            <person name="Kono T."/>
            <person name="Mallez S."/>
            <person name="Becker A."/>
            <person name="Gohl D.M."/>
            <person name="Silverstein K.A.T."/>
            <person name="Koren S."/>
            <person name="Bechman K.B."/>
            <person name="Herman A."/>
            <person name="Abrahante J.E."/>
            <person name="Garbe J."/>
        </authorList>
    </citation>
    <scope>NUCLEOTIDE SEQUENCE</scope>
    <source>
        <strain evidence="2">Duluth1</strain>
        <tissue evidence="2">Whole animal</tissue>
    </source>
</reference>
<protein>
    <submittedName>
        <fullName evidence="2">Uncharacterized protein</fullName>
    </submittedName>
</protein>
<proteinExistence type="predicted"/>
<dbReference type="EMBL" id="JAIWYP010000001">
    <property type="protein sequence ID" value="KAH3876947.1"/>
    <property type="molecule type" value="Genomic_DNA"/>
</dbReference>
<dbReference type="AlphaFoldDB" id="A0A9D4RSG7"/>
<gene>
    <name evidence="2" type="ORF">DPMN_000800</name>
</gene>
<dbReference type="Proteomes" id="UP000828390">
    <property type="component" value="Unassembled WGS sequence"/>
</dbReference>
<name>A0A9D4RSG7_DREPO</name>
<feature type="region of interest" description="Disordered" evidence="1">
    <location>
        <begin position="30"/>
        <end position="75"/>
    </location>
</feature>
<evidence type="ECO:0000313" key="3">
    <source>
        <dbReference type="Proteomes" id="UP000828390"/>
    </source>
</evidence>
<keyword evidence="3" id="KW-1185">Reference proteome</keyword>
<evidence type="ECO:0000313" key="2">
    <source>
        <dbReference type="EMBL" id="KAH3876947.1"/>
    </source>
</evidence>
<accession>A0A9D4RSG7</accession>